<organism evidence="1">
    <name type="scientific">Haptolina brevifila</name>
    <dbReference type="NCBI Taxonomy" id="156173"/>
    <lineage>
        <taxon>Eukaryota</taxon>
        <taxon>Haptista</taxon>
        <taxon>Haptophyta</taxon>
        <taxon>Prymnesiophyceae</taxon>
        <taxon>Prymnesiales</taxon>
        <taxon>Prymnesiaceae</taxon>
        <taxon>Haptolina</taxon>
    </lineage>
</organism>
<gene>
    <name evidence="1" type="ORF">CBRE1094_LOCUS46572</name>
</gene>
<dbReference type="EMBL" id="HBGU01085324">
    <property type="protein sequence ID" value="CAD9554018.1"/>
    <property type="molecule type" value="Transcribed_RNA"/>
</dbReference>
<protein>
    <submittedName>
        <fullName evidence="1">Uncharacterized protein</fullName>
    </submittedName>
</protein>
<dbReference type="AlphaFoldDB" id="A0A7S2JPL0"/>
<name>A0A7S2JPL0_9EUKA</name>
<accession>A0A7S2JPL0</accession>
<proteinExistence type="predicted"/>
<reference evidence="1" key="1">
    <citation type="submission" date="2021-01" db="EMBL/GenBank/DDBJ databases">
        <authorList>
            <person name="Corre E."/>
            <person name="Pelletier E."/>
            <person name="Niang G."/>
            <person name="Scheremetjew M."/>
            <person name="Finn R."/>
            <person name="Kale V."/>
            <person name="Holt S."/>
            <person name="Cochrane G."/>
            <person name="Meng A."/>
            <person name="Brown T."/>
            <person name="Cohen L."/>
        </authorList>
    </citation>
    <scope>NUCLEOTIDE SEQUENCE</scope>
    <source>
        <strain evidence="1">UTEX LB 985</strain>
    </source>
</reference>
<sequence length="105" mass="11536">MSMNHGMHFRCVSDILCSEDALLRDALLSAHLTLLTIYLRAETSPKNAEPSWSPFSAGSCHRCKALNSLVRGRCDSISIWILSGSNRTRQSSCQARAVTVKLTAI</sequence>
<evidence type="ECO:0000313" key="1">
    <source>
        <dbReference type="EMBL" id="CAD9554018.1"/>
    </source>
</evidence>